<keyword evidence="2" id="KW-1185">Reference proteome</keyword>
<feature type="non-terminal residue" evidence="1">
    <location>
        <position position="875"/>
    </location>
</feature>
<reference evidence="1" key="1">
    <citation type="submission" date="2023-10" db="EMBL/GenBank/DDBJ databases">
        <authorList>
            <person name="Chen Y."/>
            <person name="Shah S."/>
            <person name="Dougan E. K."/>
            <person name="Thang M."/>
            <person name="Chan C."/>
        </authorList>
    </citation>
    <scope>NUCLEOTIDE SEQUENCE [LARGE SCALE GENOMIC DNA]</scope>
</reference>
<dbReference type="InterPro" id="IPR036691">
    <property type="entry name" value="Endo/exonu/phosph_ase_sf"/>
</dbReference>
<name>A0ABN9SVP3_9DINO</name>
<evidence type="ECO:0000313" key="2">
    <source>
        <dbReference type="Proteomes" id="UP001189429"/>
    </source>
</evidence>
<dbReference type="Gene3D" id="3.60.10.10">
    <property type="entry name" value="Endonuclease/exonuclease/phosphatase"/>
    <property type="match status" value="1"/>
</dbReference>
<protein>
    <recommendedName>
        <fullName evidence="3">Reverse transcriptase domain-containing protein</fullName>
    </recommendedName>
</protein>
<dbReference type="SUPFAM" id="SSF56219">
    <property type="entry name" value="DNase I-like"/>
    <property type="match status" value="1"/>
</dbReference>
<proteinExistence type="predicted"/>
<comment type="caution">
    <text evidence="1">The sequence shown here is derived from an EMBL/GenBank/DDBJ whole genome shotgun (WGS) entry which is preliminary data.</text>
</comment>
<organism evidence="1 2">
    <name type="scientific">Prorocentrum cordatum</name>
    <dbReference type="NCBI Taxonomy" id="2364126"/>
    <lineage>
        <taxon>Eukaryota</taxon>
        <taxon>Sar</taxon>
        <taxon>Alveolata</taxon>
        <taxon>Dinophyceae</taxon>
        <taxon>Prorocentrales</taxon>
        <taxon>Prorocentraceae</taxon>
        <taxon>Prorocentrum</taxon>
    </lineage>
</organism>
<dbReference type="Proteomes" id="UP001189429">
    <property type="component" value="Unassembled WGS sequence"/>
</dbReference>
<sequence>MVMQRAGAALLPRGVPDRAASTGRPTVNQTDLTVTIASANVQTLLPHQEGRACSHNSVNPLLSKVEALETQFMHAQLDIVGVQEGRARTEGSQTGVYYKRLIGAATPEGAQGVQLWVRLGAHIQVLRWQNVSPRTMFASLQLRNGALLVVVVAHAPHMGWSEEARHDFWYLLSETMSTVRAKFHTAHIRIAIDANGRTGSTASQYIGTVDAGVENDNGALLRRFAGEEHLYAVNTFWPAGTTWCSTRGHRRRIDYILADSKDFVTQCRVAPDIDLTFNEYEDHRPIIVTERIPAAARQGSSKQPAMFKMNKTALGCPQLCDLFQQRVWKYQCPANASMDEWLESLNSHVRQCVREVFGPPEGVPRQAWISATTWEIIKLIAPARRAMHEVRRGAFPAAVRRGAFRVWQAAYVKARARPPPSEKFTMRVVVGDALDNITICNEARSRAAAWCRWIRRLQNWARPSLAADRAAFLQALAGKAQHAVLTSDMRTGYAVARALGAKKSAPTSSVRRKDGALTTSTREATERWGERYSEVYRGQALEDSANSYPPDVCDTKAVANYGPESTRVAFGKLGRNKGVGPDQIPGELLAAGGCATASKYGDINAAVAISTRWPSQWQGGQIVSAWKKKGSAHECDDHCGLLLSDHAGKALTGMLKRSIEDVCTAKMPINQHGAVDGRGAEFASHIVASMIGWSIFILHLDLVKAFDRVIRQLVMGWGQVPCDRQLDFLRDLGVSEAALDVAFVDDEAIFLVASSATAMMTSIHIVLGTLTSVFRSCHLELNWGLGKSECVLRLRGTGAATALEKWPQPDGSLGIPLQQYGHDGLLRIVPWYKHLGSTLDSLDMHVGNVLHHIKSAMGDSAPLAMKLCGSTLIAD</sequence>
<accession>A0ABN9SVP3</accession>
<dbReference type="EMBL" id="CAUYUJ010013669">
    <property type="protein sequence ID" value="CAK0836587.1"/>
    <property type="molecule type" value="Genomic_DNA"/>
</dbReference>
<gene>
    <name evidence="1" type="ORF">PCOR1329_LOCUS33029</name>
</gene>
<evidence type="ECO:0008006" key="3">
    <source>
        <dbReference type="Google" id="ProtNLM"/>
    </source>
</evidence>
<evidence type="ECO:0000313" key="1">
    <source>
        <dbReference type="EMBL" id="CAK0836587.1"/>
    </source>
</evidence>